<comment type="caution">
    <text evidence="1">The sequence shown here is derived from an EMBL/GenBank/DDBJ whole genome shotgun (WGS) entry which is preliminary data.</text>
</comment>
<dbReference type="Proteomes" id="UP000094065">
    <property type="component" value="Unassembled WGS sequence"/>
</dbReference>
<keyword evidence="2" id="KW-1185">Reference proteome</keyword>
<name>A0A1E3HAL2_9TREE</name>
<evidence type="ECO:0000313" key="1">
    <source>
        <dbReference type="EMBL" id="ODN73195.1"/>
    </source>
</evidence>
<proteinExistence type="predicted"/>
<gene>
    <name evidence="1" type="ORF">L202_07756</name>
</gene>
<dbReference type="RefSeq" id="XP_018989107.1">
    <property type="nucleotide sequence ID" value="XM_019142536.1"/>
</dbReference>
<evidence type="ECO:0000313" key="2">
    <source>
        <dbReference type="Proteomes" id="UP000094065"/>
    </source>
</evidence>
<dbReference type="GeneID" id="30159065"/>
<sequence>MSQPFASPLSTLDPLPPEIIQVIFGHLIILSQSSKALASSLSRTSKHFLSLISPQLYRRLSLCASNAAQFFYGLEGLQSGELRHFDESFGRDGSGLEGKSLAERRLIWIGLVREVAIEDAEALKACYKAVKAIVGPKPQLRQGRFHGRTLFFWGRAKGEEATLTLSSHLCETFGSANPNNAPYVFPILYALAQFCSLVIDLPHDLERMMESSIPAFHAMCRGLAPCVKSVTVNNYRATPFEAKTIYASGFFSFFDSSLSGGRLSTVRLVLAPGSEQLQEMLHIARLAASAALPEVTIAFDNYQLQPGETKMQIQQAVEEAHERAEEESCIVSLGVAFKVL</sequence>
<dbReference type="EMBL" id="AWGJ01000013">
    <property type="protein sequence ID" value="ODN73195.1"/>
    <property type="molecule type" value="Genomic_DNA"/>
</dbReference>
<protein>
    <submittedName>
        <fullName evidence="1">Uncharacterized protein</fullName>
    </submittedName>
</protein>
<dbReference type="AlphaFoldDB" id="A0A1E3HAL2"/>
<accession>A0A1E3HAL2</accession>
<dbReference type="OrthoDB" id="5311681at2759"/>
<organism evidence="1 2">
    <name type="scientific">Cryptococcus amylolentus CBS 6039</name>
    <dbReference type="NCBI Taxonomy" id="1295533"/>
    <lineage>
        <taxon>Eukaryota</taxon>
        <taxon>Fungi</taxon>
        <taxon>Dikarya</taxon>
        <taxon>Basidiomycota</taxon>
        <taxon>Agaricomycotina</taxon>
        <taxon>Tremellomycetes</taxon>
        <taxon>Tremellales</taxon>
        <taxon>Cryptococcaceae</taxon>
        <taxon>Cryptococcus</taxon>
    </lineage>
</organism>
<reference evidence="1 2" key="1">
    <citation type="submission" date="2016-06" db="EMBL/GenBank/DDBJ databases">
        <title>Evolution of pathogenesis and genome organization in the Tremellales.</title>
        <authorList>
            <person name="Cuomo C."/>
            <person name="Litvintseva A."/>
            <person name="Heitman J."/>
            <person name="Chen Y."/>
            <person name="Sun S."/>
            <person name="Springer D."/>
            <person name="Dromer F."/>
            <person name="Young S."/>
            <person name="Zeng Q."/>
            <person name="Chapman S."/>
            <person name="Gujja S."/>
            <person name="Saif S."/>
            <person name="Birren B."/>
        </authorList>
    </citation>
    <scope>NUCLEOTIDE SEQUENCE [LARGE SCALE GENOMIC DNA]</scope>
    <source>
        <strain evidence="1 2">CBS 6039</strain>
    </source>
</reference>